<organism evidence="2 3">
    <name type="scientific">Sterolibacterium denitrificans</name>
    <dbReference type="NCBI Taxonomy" id="157592"/>
    <lineage>
        <taxon>Bacteria</taxon>
        <taxon>Pseudomonadati</taxon>
        <taxon>Pseudomonadota</taxon>
        <taxon>Betaproteobacteria</taxon>
        <taxon>Nitrosomonadales</taxon>
        <taxon>Sterolibacteriaceae</taxon>
        <taxon>Sterolibacterium</taxon>
    </lineage>
</organism>
<evidence type="ECO:0000313" key="3">
    <source>
        <dbReference type="Proteomes" id="UP000242886"/>
    </source>
</evidence>
<proteinExistence type="predicted"/>
<gene>
    <name evidence="2" type="ORF">SDENCHOL_10939</name>
</gene>
<evidence type="ECO:0000313" key="2">
    <source>
        <dbReference type="EMBL" id="SMB23860.1"/>
    </source>
</evidence>
<feature type="domain" description="Methyltransferase FkbM" evidence="1">
    <location>
        <begin position="51"/>
        <end position="215"/>
    </location>
</feature>
<sequence length="233" mass="27185">MRLDWIFYRLADKLFGQAETEGRRAYSQCGEDLIVRNIFDALKIPAPSYLDIGAHHPYRLSNTYLFYSTGSHGVNIEPDPELYEHFHKARPRDTNLNIGIGERSDMLRFFVMNPRALNTFSPDEAEKLVKEGFRIEREQEIQVLPVNSILEEYFCEAAPDFVSIDVEGLDLQVLQGFDFTRWRPKVFCVETITYSSQRAGKKIPEIAELLHGNDYFSYADTWINTLFVDRRIW</sequence>
<dbReference type="AlphaFoldDB" id="A0A7Z7MUP5"/>
<dbReference type="SUPFAM" id="SSF53335">
    <property type="entry name" value="S-adenosyl-L-methionine-dependent methyltransferases"/>
    <property type="match status" value="1"/>
</dbReference>
<dbReference type="InterPro" id="IPR006342">
    <property type="entry name" value="FkbM_mtfrase"/>
</dbReference>
<name>A0A7Z7MUP5_9PROT</name>
<reference evidence="2" key="1">
    <citation type="submission" date="2017-03" db="EMBL/GenBank/DDBJ databases">
        <authorList>
            <consortium name="AG Boll"/>
        </authorList>
    </citation>
    <scope>NUCLEOTIDE SEQUENCE [LARGE SCALE GENOMIC DNA]</scope>
    <source>
        <strain evidence="2">Chol</strain>
    </source>
</reference>
<dbReference type="InterPro" id="IPR029063">
    <property type="entry name" value="SAM-dependent_MTases_sf"/>
</dbReference>
<dbReference type="Proteomes" id="UP000242886">
    <property type="component" value="Chromosome SDENCHOL"/>
</dbReference>
<dbReference type="NCBIfam" id="TIGR01444">
    <property type="entry name" value="fkbM_fam"/>
    <property type="match status" value="1"/>
</dbReference>
<dbReference type="Pfam" id="PF05050">
    <property type="entry name" value="Methyltransf_21"/>
    <property type="match status" value="1"/>
</dbReference>
<accession>A0A7Z7MUP5</accession>
<keyword evidence="2" id="KW-0808">Transferase</keyword>
<keyword evidence="3" id="KW-1185">Reference proteome</keyword>
<dbReference type="GO" id="GO:0032259">
    <property type="term" value="P:methylation"/>
    <property type="evidence" value="ECO:0007669"/>
    <property type="project" value="UniProtKB-KW"/>
</dbReference>
<evidence type="ECO:0000259" key="1">
    <source>
        <dbReference type="Pfam" id="PF05050"/>
    </source>
</evidence>
<protein>
    <submittedName>
        <fullName evidence="2">Methyltransferase FkbM family</fullName>
    </submittedName>
</protein>
<dbReference type="GO" id="GO:0008168">
    <property type="term" value="F:methyltransferase activity"/>
    <property type="evidence" value="ECO:0007669"/>
    <property type="project" value="UniProtKB-KW"/>
</dbReference>
<dbReference type="Gene3D" id="3.40.50.150">
    <property type="entry name" value="Vaccinia Virus protein VP39"/>
    <property type="match status" value="1"/>
</dbReference>
<dbReference type="EMBL" id="LT837803">
    <property type="protein sequence ID" value="SMB23860.1"/>
    <property type="molecule type" value="Genomic_DNA"/>
</dbReference>
<keyword evidence="2" id="KW-0489">Methyltransferase</keyword>